<dbReference type="InterPro" id="IPR015424">
    <property type="entry name" value="PyrdxlP-dep_Trfase"/>
</dbReference>
<organism evidence="4 5">
    <name type="scientific">Mangrovicoccus algicola</name>
    <dbReference type="NCBI Taxonomy" id="2771008"/>
    <lineage>
        <taxon>Bacteria</taxon>
        <taxon>Pseudomonadati</taxon>
        <taxon>Pseudomonadota</taxon>
        <taxon>Alphaproteobacteria</taxon>
        <taxon>Rhodobacterales</taxon>
        <taxon>Paracoccaceae</taxon>
        <taxon>Mangrovicoccus</taxon>
    </lineage>
</organism>
<proteinExistence type="inferred from homology"/>
<keyword evidence="2 3" id="KW-0663">Pyridoxal phosphate</keyword>
<dbReference type="InterPro" id="IPR015422">
    <property type="entry name" value="PyrdxlP-dep_Trfase_small"/>
</dbReference>
<keyword evidence="5" id="KW-1185">Reference proteome</keyword>
<accession>A0A8J6YVF8</accession>
<dbReference type="RefSeq" id="WP_193178991.1">
    <property type="nucleotide sequence ID" value="NZ_JACVXA010000003.1"/>
</dbReference>
<keyword evidence="4" id="KW-0808">Transferase</keyword>
<dbReference type="EMBL" id="JACVXA010000003">
    <property type="protein sequence ID" value="MBE3636803.1"/>
    <property type="molecule type" value="Genomic_DNA"/>
</dbReference>
<dbReference type="Proteomes" id="UP000609121">
    <property type="component" value="Unassembled WGS sequence"/>
</dbReference>
<dbReference type="Pfam" id="PF00202">
    <property type="entry name" value="Aminotran_3"/>
    <property type="match status" value="1"/>
</dbReference>
<comment type="cofactor">
    <cofactor evidence="1">
        <name>pyridoxal 5'-phosphate</name>
        <dbReference type="ChEBI" id="CHEBI:597326"/>
    </cofactor>
</comment>
<evidence type="ECO:0000313" key="4">
    <source>
        <dbReference type="EMBL" id="MBE3636803.1"/>
    </source>
</evidence>
<comment type="similarity">
    <text evidence="3">Belongs to the class-III pyridoxal-phosphate-dependent aminotransferase family.</text>
</comment>
<dbReference type="SUPFAM" id="SSF53383">
    <property type="entry name" value="PLP-dependent transferases"/>
    <property type="match status" value="1"/>
</dbReference>
<dbReference type="InterPro" id="IPR005814">
    <property type="entry name" value="Aminotrans_3"/>
</dbReference>
<sequence length="423" mass="44508">MPWTGPGIDDALAFAIGAYRERTPQSLAALEAARAVMPGGNTRSSLWTAPYPLSIASGAGCRIVDVDGNGYVDFLGEFTAGIFGHTEPLLARAIAEAHADGIGLSSHTPYETRLARRLVSRFPSMDLVRFANSGTEANLMALTAARRVTGRSRIVVFSGGYHGGVLSFAAGHAPVNVPFDFAVLPFDDARAAEAEFAARGSEIAAVLVEPMQGAGGCNTASPAFLAALRELCDMHGAVLIFDEVQTARMSLGGAQARLGLSPDMTVLGKIFGGGLAFGAFGGRRDIMEQFDPARPGALPHAGTFNNNRLAMAAGVTACDALLTREALDALYLQGEAFRADLNACFEARGGLFRVTGMGSIMNIHATGPQEEARLRLRLLHLRMMERGQYFAARGLIALSFPVGVAETDGFLAAVEDCMPLVAA</sequence>
<evidence type="ECO:0000313" key="5">
    <source>
        <dbReference type="Proteomes" id="UP000609121"/>
    </source>
</evidence>
<dbReference type="PANTHER" id="PTHR43713:SF3">
    <property type="entry name" value="GLUTAMATE-1-SEMIALDEHYDE 2,1-AMINOMUTASE 1, CHLOROPLASTIC-RELATED"/>
    <property type="match status" value="1"/>
</dbReference>
<evidence type="ECO:0000256" key="3">
    <source>
        <dbReference type="RuleBase" id="RU003560"/>
    </source>
</evidence>
<evidence type="ECO:0000256" key="2">
    <source>
        <dbReference type="ARBA" id="ARBA00022898"/>
    </source>
</evidence>
<gene>
    <name evidence="4" type="ORF">ICN82_01135</name>
</gene>
<name>A0A8J6YVF8_9RHOB</name>
<keyword evidence="4" id="KW-0032">Aminotransferase</keyword>
<protein>
    <submittedName>
        <fullName evidence="4">Aminotransferase class III-fold pyridoxal phosphate-dependent enzyme</fullName>
    </submittedName>
</protein>
<reference evidence="4" key="1">
    <citation type="submission" date="2020-09" db="EMBL/GenBank/DDBJ databases">
        <title>A novel bacterium of genus Mangrovicoccus, isolated from South China Sea.</title>
        <authorList>
            <person name="Huang H."/>
            <person name="Mo K."/>
            <person name="Hu Y."/>
        </authorList>
    </citation>
    <scope>NUCLEOTIDE SEQUENCE</scope>
    <source>
        <strain evidence="4">HB182678</strain>
    </source>
</reference>
<comment type="caution">
    <text evidence="4">The sequence shown here is derived from an EMBL/GenBank/DDBJ whole genome shotgun (WGS) entry which is preliminary data.</text>
</comment>
<dbReference type="Gene3D" id="3.40.640.10">
    <property type="entry name" value="Type I PLP-dependent aspartate aminotransferase-like (Major domain)"/>
    <property type="match status" value="1"/>
</dbReference>
<dbReference type="Gene3D" id="3.90.1150.10">
    <property type="entry name" value="Aspartate Aminotransferase, domain 1"/>
    <property type="match status" value="1"/>
</dbReference>
<dbReference type="AlphaFoldDB" id="A0A8J6YVF8"/>
<dbReference type="InterPro" id="IPR015421">
    <property type="entry name" value="PyrdxlP-dep_Trfase_major"/>
</dbReference>
<evidence type="ECO:0000256" key="1">
    <source>
        <dbReference type="ARBA" id="ARBA00001933"/>
    </source>
</evidence>
<dbReference type="GO" id="GO:0008483">
    <property type="term" value="F:transaminase activity"/>
    <property type="evidence" value="ECO:0007669"/>
    <property type="project" value="UniProtKB-KW"/>
</dbReference>
<dbReference type="PANTHER" id="PTHR43713">
    <property type="entry name" value="GLUTAMATE-1-SEMIALDEHYDE 2,1-AMINOMUTASE"/>
    <property type="match status" value="1"/>
</dbReference>
<dbReference type="GO" id="GO:0030170">
    <property type="term" value="F:pyridoxal phosphate binding"/>
    <property type="evidence" value="ECO:0007669"/>
    <property type="project" value="InterPro"/>
</dbReference>